<organism evidence="1 2">
    <name type="scientific">Glycomyces niveus</name>
    <dbReference type="NCBI Taxonomy" id="2820287"/>
    <lineage>
        <taxon>Bacteria</taxon>
        <taxon>Bacillati</taxon>
        <taxon>Actinomycetota</taxon>
        <taxon>Actinomycetes</taxon>
        <taxon>Glycomycetales</taxon>
        <taxon>Glycomycetaceae</taxon>
        <taxon>Glycomyces</taxon>
    </lineage>
</organism>
<sequence>MGWFKKRRSRDAGPIVFATRADAEAAKAKQAAAGLEPGYGLLRNASGTYYVFRGSDTEKAKQYLRDEINVTRELTYYVVETPNGHWGKDIDGLYLENLLPWQRDVTAAEHQGDIIGVMTGATGFVAIDNGSTDNFIVCVRCGNCRHEWEDGVRYQHSTAVRCPSCAALNSVDSRRISYQRYGSAVVTSYDIRPDGTI</sequence>
<dbReference type="Proteomes" id="UP000681341">
    <property type="component" value="Unassembled WGS sequence"/>
</dbReference>
<evidence type="ECO:0000313" key="2">
    <source>
        <dbReference type="Proteomes" id="UP000681341"/>
    </source>
</evidence>
<dbReference type="RefSeq" id="WP_208497934.1">
    <property type="nucleotide sequence ID" value="NZ_JAGFNP010000010.1"/>
</dbReference>
<accession>A0ABS3U8Y8</accession>
<proteinExistence type="predicted"/>
<comment type="caution">
    <text evidence="1">The sequence shown here is derived from an EMBL/GenBank/DDBJ whole genome shotgun (WGS) entry which is preliminary data.</text>
</comment>
<protein>
    <submittedName>
        <fullName evidence="1">Uncharacterized protein</fullName>
    </submittedName>
</protein>
<name>A0ABS3U8Y8_9ACTN</name>
<keyword evidence="2" id="KW-1185">Reference proteome</keyword>
<gene>
    <name evidence="1" type="ORF">J5V16_17890</name>
</gene>
<reference evidence="1 2" key="1">
    <citation type="submission" date="2021-03" db="EMBL/GenBank/DDBJ databases">
        <title>Glycomyces sp. nov., a novel actinomycete isolated from soil.</title>
        <authorList>
            <person name="Yang X."/>
            <person name="Xu X."/>
        </authorList>
    </citation>
    <scope>NUCLEOTIDE SEQUENCE [LARGE SCALE GENOMIC DNA]</scope>
    <source>
        <strain evidence="1 2">NEAU-S30</strain>
    </source>
</reference>
<evidence type="ECO:0000313" key="1">
    <source>
        <dbReference type="EMBL" id="MBO3734701.1"/>
    </source>
</evidence>
<dbReference type="EMBL" id="JAGFNP010000010">
    <property type="protein sequence ID" value="MBO3734701.1"/>
    <property type="molecule type" value="Genomic_DNA"/>
</dbReference>